<evidence type="ECO:0000256" key="1">
    <source>
        <dbReference type="SAM" id="MobiDB-lite"/>
    </source>
</evidence>
<accession>A0A918WNJ0</accession>
<feature type="compositionally biased region" description="Basic and acidic residues" evidence="1">
    <location>
        <begin position="48"/>
        <end position="65"/>
    </location>
</feature>
<dbReference type="EMBL" id="BMVB01000018">
    <property type="protein sequence ID" value="GHC63388.1"/>
    <property type="molecule type" value="Genomic_DNA"/>
</dbReference>
<dbReference type="Proteomes" id="UP000646244">
    <property type="component" value="Unassembled WGS sequence"/>
</dbReference>
<dbReference type="AlphaFoldDB" id="A0A918WNJ0"/>
<proteinExistence type="predicted"/>
<comment type="caution">
    <text evidence="2">The sequence shown here is derived from an EMBL/GenBank/DDBJ whole genome shotgun (WGS) entry which is preliminary data.</text>
</comment>
<reference evidence="2" key="1">
    <citation type="journal article" date="2014" name="Int. J. Syst. Evol. Microbiol.">
        <title>Complete genome sequence of Corynebacterium casei LMG S-19264T (=DSM 44701T), isolated from a smear-ripened cheese.</title>
        <authorList>
            <consortium name="US DOE Joint Genome Institute (JGI-PGF)"/>
            <person name="Walter F."/>
            <person name="Albersmeier A."/>
            <person name="Kalinowski J."/>
            <person name="Ruckert C."/>
        </authorList>
    </citation>
    <scope>NUCLEOTIDE SEQUENCE</scope>
    <source>
        <strain evidence="2">JCM 4633</strain>
    </source>
</reference>
<protein>
    <submittedName>
        <fullName evidence="2">Uncharacterized protein</fullName>
    </submittedName>
</protein>
<organism evidence="2 3">
    <name type="scientific">Streptomyces cinnamoneus</name>
    <name type="common">Streptoverticillium cinnamoneum</name>
    <dbReference type="NCBI Taxonomy" id="53446"/>
    <lineage>
        <taxon>Bacteria</taxon>
        <taxon>Bacillati</taxon>
        <taxon>Actinomycetota</taxon>
        <taxon>Actinomycetes</taxon>
        <taxon>Kitasatosporales</taxon>
        <taxon>Streptomycetaceae</taxon>
        <taxon>Streptomyces</taxon>
        <taxon>Streptomyces cinnamoneus group</taxon>
    </lineage>
</organism>
<evidence type="ECO:0000313" key="3">
    <source>
        <dbReference type="Proteomes" id="UP000646244"/>
    </source>
</evidence>
<sequence>MRVHGLPAPPFAGMTRIRFVRSEAVQPPSQPGASGLPRVRATATLVRAADRPEGRPHRAGGRGDTRAAGVTPANAVTLCQRSRHAVLRRTRPAVLELTG</sequence>
<gene>
    <name evidence="2" type="ORF">GCM10010507_45750</name>
</gene>
<evidence type="ECO:0000313" key="2">
    <source>
        <dbReference type="EMBL" id="GHC63388.1"/>
    </source>
</evidence>
<name>A0A918WNJ0_STRCJ</name>
<feature type="region of interest" description="Disordered" evidence="1">
    <location>
        <begin position="48"/>
        <end position="71"/>
    </location>
</feature>
<reference evidence="2" key="2">
    <citation type="submission" date="2020-09" db="EMBL/GenBank/DDBJ databases">
        <authorList>
            <person name="Sun Q."/>
            <person name="Ohkuma M."/>
        </authorList>
    </citation>
    <scope>NUCLEOTIDE SEQUENCE</scope>
    <source>
        <strain evidence="2">JCM 4633</strain>
    </source>
</reference>